<dbReference type="PROSITE" id="PS50206">
    <property type="entry name" value="RHODANESE_3"/>
    <property type="match status" value="1"/>
</dbReference>
<evidence type="ECO:0000259" key="1">
    <source>
        <dbReference type="PROSITE" id="PS50206"/>
    </source>
</evidence>
<dbReference type="Proteomes" id="UP001174694">
    <property type="component" value="Unassembled WGS sequence"/>
</dbReference>
<comment type="caution">
    <text evidence="2">The sequence shown here is derived from an EMBL/GenBank/DDBJ whole genome shotgun (WGS) entry which is preliminary data.</text>
</comment>
<keyword evidence="3" id="KW-1185">Reference proteome</keyword>
<reference evidence="2" key="1">
    <citation type="submission" date="2022-07" db="EMBL/GenBank/DDBJ databases">
        <title>Fungi with potential for degradation of polypropylene.</title>
        <authorList>
            <person name="Gostincar C."/>
        </authorList>
    </citation>
    <scope>NUCLEOTIDE SEQUENCE</scope>
    <source>
        <strain evidence="2">EXF-13308</strain>
    </source>
</reference>
<dbReference type="PANTHER" id="PTHR10828">
    <property type="entry name" value="M-PHASE INDUCER PHOSPHATASE DUAL SPECIFICITY PHOSPHATASE CDC25"/>
    <property type="match status" value="1"/>
</dbReference>
<protein>
    <recommendedName>
        <fullName evidence="1">Rhodanese domain-containing protein</fullName>
    </recommendedName>
</protein>
<dbReference type="SMART" id="SM00450">
    <property type="entry name" value="RHOD"/>
    <property type="match status" value="1"/>
</dbReference>
<proteinExistence type="predicted"/>
<dbReference type="EMBL" id="JANBVO010000048">
    <property type="protein sequence ID" value="KAJ9133706.1"/>
    <property type="molecule type" value="Genomic_DNA"/>
</dbReference>
<dbReference type="InterPro" id="IPR001763">
    <property type="entry name" value="Rhodanese-like_dom"/>
</dbReference>
<gene>
    <name evidence="2" type="ORF">NKR23_g10617</name>
</gene>
<dbReference type="GO" id="GO:0005634">
    <property type="term" value="C:nucleus"/>
    <property type="evidence" value="ECO:0007669"/>
    <property type="project" value="TreeGrafter"/>
</dbReference>
<organism evidence="2 3">
    <name type="scientific">Pleurostoma richardsiae</name>
    <dbReference type="NCBI Taxonomy" id="41990"/>
    <lineage>
        <taxon>Eukaryota</taxon>
        <taxon>Fungi</taxon>
        <taxon>Dikarya</taxon>
        <taxon>Ascomycota</taxon>
        <taxon>Pezizomycotina</taxon>
        <taxon>Sordariomycetes</taxon>
        <taxon>Sordariomycetidae</taxon>
        <taxon>Calosphaeriales</taxon>
        <taxon>Pleurostomataceae</taxon>
        <taxon>Pleurostoma</taxon>
    </lineage>
</organism>
<dbReference type="SUPFAM" id="SSF52821">
    <property type="entry name" value="Rhodanese/Cell cycle control phosphatase"/>
    <property type="match status" value="1"/>
</dbReference>
<dbReference type="GO" id="GO:0005737">
    <property type="term" value="C:cytoplasm"/>
    <property type="evidence" value="ECO:0007669"/>
    <property type="project" value="TreeGrafter"/>
</dbReference>
<dbReference type="InterPro" id="IPR036873">
    <property type="entry name" value="Rhodanese-like_dom_sf"/>
</dbReference>
<accession>A0AA38VID3</accession>
<evidence type="ECO:0000313" key="3">
    <source>
        <dbReference type="Proteomes" id="UP001174694"/>
    </source>
</evidence>
<dbReference type="AlphaFoldDB" id="A0AA38VID3"/>
<dbReference type="GO" id="GO:0004725">
    <property type="term" value="F:protein tyrosine phosphatase activity"/>
    <property type="evidence" value="ECO:0007669"/>
    <property type="project" value="TreeGrafter"/>
</dbReference>
<dbReference type="Pfam" id="PF00581">
    <property type="entry name" value="Rhodanese"/>
    <property type="match status" value="1"/>
</dbReference>
<evidence type="ECO:0000313" key="2">
    <source>
        <dbReference type="EMBL" id="KAJ9133706.1"/>
    </source>
</evidence>
<feature type="domain" description="Rhodanese" evidence="1">
    <location>
        <begin position="43"/>
        <end position="143"/>
    </location>
</feature>
<dbReference type="Gene3D" id="3.40.250.10">
    <property type="entry name" value="Rhodanese-like domain"/>
    <property type="match status" value="1"/>
</dbReference>
<name>A0AA38VID3_9PEZI</name>
<dbReference type="PANTHER" id="PTHR10828:SF50">
    <property type="entry name" value="REDUCTASE (ARC2), PUTATIVE (AFU_ORTHOLOGUE AFUA_6G13400)-RELATED"/>
    <property type="match status" value="1"/>
</dbReference>
<sequence>MTSTAPDPPAPWYAAYPEPRNSQPAAIRREELVKMIRGGESVAGKNFIIVDLRRNDYRGGTIRGSINLPAQTLHPGIPTLYSMFKAAGIHTVIWYCSSSRGRGARAAGWFSDYADDRGDSDMHSLILLEGINGWATAGGEFVSFMDEYDATVWVARS</sequence>